<dbReference type="EMBL" id="BSDZ01000010">
    <property type="protein sequence ID" value="GLI61627.1"/>
    <property type="molecule type" value="Genomic_DNA"/>
</dbReference>
<name>A0ABQ5RX66_9CHLO</name>
<gene>
    <name evidence="2" type="ORF">VaNZ11_004046</name>
</gene>
<comment type="caution">
    <text evidence="2">The sequence shown here is derived from an EMBL/GenBank/DDBJ whole genome shotgun (WGS) entry which is preliminary data.</text>
</comment>
<proteinExistence type="predicted"/>
<keyword evidence="3" id="KW-1185">Reference proteome</keyword>
<dbReference type="Proteomes" id="UP001165090">
    <property type="component" value="Unassembled WGS sequence"/>
</dbReference>
<evidence type="ECO:0000256" key="1">
    <source>
        <dbReference type="SAM" id="MobiDB-lite"/>
    </source>
</evidence>
<evidence type="ECO:0000313" key="2">
    <source>
        <dbReference type="EMBL" id="GLI61627.1"/>
    </source>
</evidence>
<organism evidence="2 3">
    <name type="scientific">Volvox africanus</name>
    <dbReference type="NCBI Taxonomy" id="51714"/>
    <lineage>
        <taxon>Eukaryota</taxon>
        <taxon>Viridiplantae</taxon>
        <taxon>Chlorophyta</taxon>
        <taxon>core chlorophytes</taxon>
        <taxon>Chlorophyceae</taxon>
        <taxon>CS clade</taxon>
        <taxon>Chlamydomonadales</taxon>
        <taxon>Volvocaceae</taxon>
        <taxon>Volvox</taxon>
    </lineage>
</organism>
<feature type="region of interest" description="Disordered" evidence="1">
    <location>
        <begin position="1"/>
        <end position="54"/>
    </location>
</feature>
<protein>
    <submittedName>
        <fullName evidence="2">Uncharacterized protein</fullName>
    </submittedName>
</protein>
<feature type="compositionally biased region" description="Polar residues" evidence="1">
    <location>
        <begin position="31"/>
        <end position="40"/>
    </location>
</feature>
<accession>A0ABQ5RX66</accession>
<sequence>MESNNSKAEATSGLVWQRTAPGRSKVLKGTDATSSVNAPRTSLRRARPEDSGKPVACHMHSYTYVFNRLSHHTHRVQLRRTFCDGSYGAPRAEPNSAFYAELDERLRLQTSTLTAVRNKLVVESLAAAQGQIEAIDTVTMRQAVNSSLTRQIEFFTGFLERYCGVPSDCTCICHESKVVSSLGDGVAKPLSPAYI</sequence>
<reference evidence="2 3" key="1">
    <citation type="journal article" date="2023" name="IScience">
        <title>Expanded male sex-determining region conserved during the evolution of homothallism in the green alga Volvox.</title>
        <authorList>
            <person name="Yamamoto K."/>
            <person name="Matsuzaki R."/>
            <person name="Mahakham W."/>
            <person name="Heman W."/>
            <person name="Sekimoto H."/>
            <person name="Kawachi M."/>
            <person name="Minakuchi Y."/>
            <person name="Toyoda A."/>
            <person name="Nozaki H."/>
        </authorList>
    </citation>
    <scope>NUCLEOTIDE SEQUENCE [LARGE SCALE GENOMIC DNA]</scope>
    <source>
        <strain evidence="2 3">NIES-4468</strain>
    </source>
</reference>
<evidence type="ECO:0000313" key="3">
    <source>
        <dbReference type="Proteomes" id="UP001165090"/>
    </source>
</evidence>